<dbReference type="InterPro" id="IPR002756">
    <property type="entry name" value="MfnF"/>
</dbReference>
<comment type="caution">
    <text evidence="2">The sequence shown here is derived from an EMBL/GenBank/DDBJ whole genome shotgun (WGS) entry which is preliminary data.</text>
</comment>
<evidence type="ECO:0000259" key="1">
    <source>
        <dbReference type="Pfam" id="PF01968"/>
    </source>
</evidence>
<keyword evidence="3" id="KW-1185">Reference proteome</keyword>
<evidence type="ECO:0000313" key="2">
    <source>
        <dbReference type="EMBL" id="TXF12586.1"/>
    </source>
</evidence>
<dbReference type="Gene3D" id="3.30.420.40">
    <property type="match status" value="1"/>
</dbReference>
<evidence type="ECO:0000313" key="3">
    <source>
        <dbReference type="Proteomes" id="UP000321201"/>
    </source>
</evidence>
<dbReference type="EMBL" id="VPFL01000005">
    <property type="protein sequence ID" value="TXF12586.1"/>
    <property type="molecule type" value="Genomic_DNA"/>
</dbReference>
<dbReference type="GO" id="GO:0016787">
    <property type="term" value="F:hydrolase activity"/>
    <property type="evidence" value="ECO:0007669"/>
    <property type="project" value="InterPro"/>
</dbReference>
<dbReference type="InterPro" id="IPR002821">
    <property type="entry name" value="Hydantoinase_A"/>
</dbReference>
<dbReference type="Proteomes" id="UP000321201">
    <property type="component" value="Unassembled WGS sequence"/>
</dbReference>
<dbReference type="NCBIfam" id="TIGR03123">
    <property type="entry name" value="one_C_unchar_1"/>
    <property type="match status" value="1"/>
</dbReference>
<accession>A0A5C7EZ40</accession>
<dbReference type="SUPFAM" id="SSF53067">
    <property type="entry name" value="Actin-like ATPase domain"/>
    <property type="match status" value="1"/>
</dbReference>
<organism evidence="2 3">
    <name type="scientific">Pelomicrobium methylotrophicum</name>
    <dbReference type="NCBI Taxonomy" id="2602750"/>
    <lineage>
        <taxon>Bacteria</taxon>
        <taxon>Pseudomonadati</taxon>
        <taxon>Pseudomonadota</taxon>
        <taxon>Hydrogenophilia</taxon>
        <taxon>Hydrogenophilia incertae sedis</taxon>
        <taxon>Pelomicrobium</taxon>
    </lineage>
</organism>
<feature type="domain" description="Hydantoinase A/oxoprolinase" evidence="1">
    <location>
        <begin position="61"/>
        <end position="308"/>
    </location>
</feature>
<dbReference type="Pfam" id="PF01968">
    <property type="entry name" value="Hydantoinase_A"/>
    <property type="match status" value="1"/>
</dbReference>
<proteinExistence type="predicted"/>
<dbReference type="Gene3D" id="3.30.420.190">
    <property type="entry name" value="conserved archaeal protein q6m145"/>
    <property type="match status" value="1"/>
</dbReference>
<dbReference type="InterPro" id="IPR043129">
    <property type="entry name" value="ATPase_NBD"/>
</dbReference>
<reference evidence="2 3" key="1">
    <citation type="submission" date="2019-08" db="EMBL/GenBank/DDBJ databases">
        <title>Pelomicrobium methylotrophicum gen. nov., sp. nov. a moderately thermophilic, facultatively anaerobic, lithoautotrophic and methylotrophic bacterium isolated from a terrestrial mud volcano.</title>
        <authorList>
            <person name="Slobodkina G.B."/>
            <person name="Merkel A.Y."/>
            <person name="Slobodkin A.I."/>
        </authorList>
    </citation>
    <scope>NUCLEOTIDE SEQUENCE [LARGE SCALE GENOMIC DNA]</scope>
    <source>
        <strain evidence="2 3">SM250</strain>
    </source>
</reference>
<protein>
    <recommendedName>
        <fullName evidence="1">Hydantoinase A/oxoprolinase domain-containing protein</fullName>
    </recommendedName>
</protein>
<name>A0A5C7EZ40_9PROT</name>
<gene>
    <name evidence="2" type="ORF">FR698_04955</name>
</gene>
<dbReference type="AlphaFoldDB" id="A0A5C7EZ40"/>
<dbReference type="OrthoDB" id="1792672at2"/>
<dbReference type="RefSeq" id="WP_147799078.1">
    <property type="nucleotide sequence ID" value="NZ_VPFL01000005.1"/>
</dbReference>
<sequence length="345" mass="37119">MPEPAVIGWDVGGAHLKAAAVGHDLAVLEVMQLPCPLWRGLDPLMAAVDQVLERTGGAACHALTMTGEMADLFQDRAEGVARLVDLLQQRLAGSRTRFFAGTGFLDATHAKRMPQRVASANWLASARFVAHRLKDGLLIDVGSTTTDIVPIADHEVRARGYDDFQRLVAGELVYTGVVRTPVMALARRVPFEGRQVPLMAELFATMADVHRLTGALPEHADQWPAADGGEKSVEGSARRLARMIGRDAASALPAAWRRLASWLARRQQDQIEAACRRVLAAAALGRAAPVVGAGVGRFVAVRVAARLERPYCDFARLFDRVRADPDWLASCAPAVAVACLAAEEA</sequence>
<dbReference type="InParanoid" id="A0A5C7EZ40"/>